<accession>A0ABV0BRZ3</accession>
<name>A0ABV0BRZ3_9SPHI</name>
<reference evidence="1 2" key="1">
    <citation type="submission" date="2024-04" db="EMBL/GenBank/DDBJ databases">
        <title>WGS of bacteria from Torrens River.</title>
        <authorList>
            <person name="Wyrsch E.R."/>
            <person name="Drigo B."/>
        </authorList>
    </citation>
    <scope>NUCLEOTIDE SEQUENCE [LARGE SCALE GENOMIC DNA]</scope>
    <source>
        <strain evidence="1 2">TWI391</strain>
    </source>
</reference>
<dbReference type="RefSeq" id="WP_132773095.1">
    <property type="nucleotide sequence ID" value="NZ_JAOQNK010000001.1"/>
</dbReference>
<sequence>MKIIPIEEIRITLLVENSSKQNFPKTVNYIFDTLYSEIVTQIKTIEISSECILFNSVEAHNITKEFSDKSYWTENITSTEIENFWLFGQNGQGDFWLFDKNNKVLFYDHNHEELSPINFINLGVNFQQWLQFSFLNKQLDEIYDTIGKLDKQTKIEFKKQLQSINEHLLENYPFEI</sequence>
<dbReference type="Proteomes" id="UP001409291">
    <property type="component" value="Unassembled WGS sequence"/>
</dbReference>
<evidence type="ECO:0008006" key="3">
    <source>
        <dbReference type="Google" id="ProtNLM"/>
    </source>
</evidence>
<gene>
    <name evidence="1" type="ORF">ABE541_09850</name>
</gene>
<evidence type="ECO:0000313" key="1">
    <source>
        <dbReference type="EMBL" id="MEN5377565.1"/>
    </source>
</evidence>
<evidence type="ECO:0000313" key="2">
    <source>
        <dbReference type="Proteomes" id="UP001409291"/>
    </source>
</evidence>
<protein>
    <recommendedName>
        <fullName evidence="3">SMI1/KNR4 family protein</fullName>
    </recommendedName>
</protein>
<organism evidence="1 2">
    <name type="scientific">Sphingobacterium kitahiroshimense</name>
    <dbReference type="NCBI Taxonomy" id="470446"/>
    <lineage>
        <taxon>Bacteria</taxon>
        <taxon>Pseudomonadati</taxon>
        <taxon>Bacteroidota</taxon>
        <taxon>Sphingobacteriia</taxon>
        <taxon>Sphingobacteriales</taxon>
        <taxon>Sphingobacteriaceae</taxon>
        <taxon>Sphingobacterium</taxon>
    </lineage>
</organism>
<proteinExistence type="predicted"/>
<comment type="caution">
    <text evidence="1">The sequence shown here is derived from an EMBL/GenBank/DDBJ whole genome shotgun (WGS) entry which is preliminary data.</text>
</comment>
<keyword evidence="2" id="KW-1185">Reference proteome</keyword>
<dbReference type="EMBL" id="JBDJNQ010000004">
    <property type="protein sequence ID" value="MEN5377565.1"/>
    <property type="molecule type" value="Genomic_DNA"/>
</dbReference>